<dbReference type="RefSeq" id="WP_069797478.1">
    <property type="nucleotide sequence ID" value="NZ_CP034157.1"/>
</dbReference>
<dbReference type="CDD" id="cd04301">
    <property type="entry name" value="NAT_SF"/>
    <property type="match status" value="1"/>
</dbReference>
<organism evidence="4 5">
    <name type="scientific">Cloacibacterium normanense</name>
    <dbReference type="NCBI Taxonomy" id="237258"/>
    <lineage>
        <taxon>Bacteria</taxon>
        <taxon>Pseudomonadati</taxon>
        <taxon>Bacteroidota</taxon>
        <taxon>Flavobacteriia</taxon>
        <taxon>Flavobacteriales</taxon>
        <taxon>Weeksellaceae</taxon>
    </lineage>
</organism>
<dbReference type="STRING" id="237258.SAMN04489756_1264"/>
<evidence type="ECO:0000313" key="5">
    <source>
        <dbReference type="Proteomes" id="UP000095601"/>
    </source>
</evidence>
<evidence type="ECO:0000259" key="3">
    <source>
        <dbReference type="PROSITE" id="PS51186"/>
    </source>
</evidence>
<dbReference type="InterPro" id="IPR050680">
    <property type="entry name" value="YpeA/RimI_acetyltransf"/>
</dbReference>
<comment type="caution">
    <text evidence="4">The sequence shown here is derived from an EMBL/GenBank/DDBJ whole genome shotgun (WGS) entry which is preliminary data.</text>
</comment>
<dbReference type="PANTHER" id="PTHR43420">
    <property type="entry name" value="ACETYLTRANSFERASE"/>
    <property type="match status" value="1"/>
</dbReference>
<dbReference type="Proteomes" id="UP000095601">
    <property type="component" value="Unassembled WGS sequence"/>
</dbReference>
<dbReference type="SUPFAM" id="SSF55729">
    <property type="entry name" value="Acyl-CoA N-acyltransferases (Nat)"/>
    <property type="match status" value="1"/>
</dbReference>
<evidence type="ECO:0000313" key="4">
    <source>
        <dbReference type="EMBL" id="OEL11801.1"/>
    </source>
</evidence>
<feature type="domain" description="N-acetyltransferase" evidence="3">
    <location>
        <begin position="1"/>
        <end position="151"/>
    </location>
</feature>
<dbReference type="KEGG" id="cnr:EB819_10915"/>
<keyword evidence="5" id="KW-1185">Reference proteome</keyword>
<dbReference type="EMBL" id="MKGI01000018">
    <property type="protein sequence ID" value="OEL11801.1"/>
    <property type="molecule type" value="Genomic_DNA"/>
</dbReference>
<dbReference type="InterPro" id="IPR016181">
    <property type="entry name" value="Acyl_CoA_acyltransferase"/>
</dbReference>
<evidence type="ECO:0000256" key="2">
    <source>
        <dbReference type="ARBA" id="ARBA00023315"/>
    </source>
</evidence>
<gene>
    <name evidence="4" type="ORF">BHF72_1742</name>
</gene>
<name>A0A1E5UFZ8_9FLAO</name>
<keyword evidence="2" id="KW-0012">Acyltransferase</keyword>
<dbReference type="InterPro" id="IPR000182">
    <property type="entry name" value="GNAT_dom"/>
</dbReference>
<dbReference type="Pfam" id="PF00583">
    <property type="entry name" value="Acetyltransf_1"/>
    <property type="match status" value="1"/>
</dbReference>
<evidence type="ECO:0000256" key="1">
    <source>
        <dbReference type="ARBA" id="ARBA00022679"/>
    </source>
</evidence>
<protein>
    <submittedName>
        <fullName evidence="4">Acetyltransferase domain protein</fullName>
    </submittedName>
</protein>
<dbReference type="Gene3D" id="3.40.630.30">
    <property type="match status" value="1"/>
</dbReference>
<reference evidence="4 5" key="1">
    <citation type="submission" date="2016-09" db="EMBL/GenBank/DDBJ databases">
        <authorList>
            <person name="Capua I."/>
            <person name="De Benedictis P."/>
            <person name="Joannis T."/>
            <person name="Lombin L.H."/>
            <person name="Cattoli G."/>
        </authorList>
    </citation>
    <scope>NUCLEOTIDE SEQUENCE [LARGE SCALE GENOMIC DNA]</scope>
    <source>
        <strain evidence="4 5">NRS-1</strain>
    </source>
</reference>
<sequence>MKIDILKTESHHKDFQKLVYELDLYLAEIDGEDHSFYAQYNKLDAIKNCIIIYLDKEPIACGAYKKYDDQTIEVKRMFTKEKYRGKGYAKMVLLLLEKWAKEEGYNFSVLETGVQQVSAVHLYEKSGYSRIPNYEPYENVENSICFLKQLVY</sequence>
<keyword evidence="1 4" id="KW-0808">Transferase</keyword>
<dbReference type="PROSITE" id="PS51186">
    <property type="entry name" value="GNAT"/>
    <property type="match status" value="1"/>
</dbReference>
<dbReference type="GO" id="GO:0016747">
    <property type="term" value="F:acyltransferase activity, transferring groups other than amino-acyl groups"/>
    <property type="evidence" value="ECO:0007669"/>
    <property type="project" value="InterPro"/>
</dbReference>
<proteinExistence type="predicted"/>
<dbReference type="AlphaFoldDB" id="A0A1E5UFZ8"/>
<dbReference type="OrthoDB" id="9803233at2"/>
<accession>A0A1E5UFZ8</accession>